<keyword evidence="3" id="KW-1185">Reference proteome</keyword>
<gene>
    <name evidence="2" type="ordered locus">MCON_1848</name>
</gene>
<dbReference type="GeneID" id="25395114"/>
<dbReference type="GO" id="GO:0008168">
    <property type="term" value="F:methyltransferase activity"/>
    <property type="evidence" value="ECO:0007669"/>
    <property type="project" value="UniProtKB-KW"/>
</dbReference>
<organism evidence="2 3">
    <name type="scientific">Methanothrix soehngenii (strain ATCC 5969 / DSM 3671 / JCM 10134 / NBRC 103675 / OCM 69 / GP-6)</name>
    <name type="common">Methanosaeta concilii</name>
    <dbReference type="NCBI Taxonomy" id="990316"/>
    <lineage>
        <taxon>Archaea</taxon>
        <taxon>Methanobacteriati</taxon>
        <taxon>Methanobacteriota</taxon>
        <taxon>Stenosarchaea group</taxon>
        <taxon>Methanomicrobia</taxon>
        <taxon>Methanotrichales</taxon>
        <taxon>Methanotrichaceae</taxon>
        <taxon>Methanothrix</taxon>
    </lineage>
</organism>
<accession>F4BW10</accession>
<dbReference type="InterPro" id="IPR010743">
    <property type="entry name" value="Methionine_synth_MetW"/>
</dbReference>
<dbReference type="PANTHER" id="PTHR43861:SF1">
    <property type="entry name" value="TRANS-ACONITATE 2-METHYLTRANSFERASE"/>
    <property type="match status" value="1"/>
</dbReference>
<feature type="compositionally biased region" description="Basic and acidic residues" evidence="1">
    <location>
        <begin position="35"/>
        <end position="49"/>
    </location>
</feature>
<dbReference type="CDD" id="cd02440">
    <property type="entry name" value="AdoMet_MTases"/>
    <property type="match status" value="1"/>
</dbReference>
<evidence type="ECO:0000256" key="1">
    <source>
        <dbReference type="SAM" id="MobiDB-lite"/>
    </source>
</evidence>
<dbReference type="Pfam" id="PF07021">
    <property type="entry name" value="MetW"/>
    <property type="match status" value="1"/>
</dbReference>
<dbReference type="GO" id="GO:0032259">
    <property type="term" value="P:methylation"/>
    <property type="evidence" value="ECO:0007669"/>
    <property type="project" value="UniProtKB-KW"/>
</dbReference>
<dbReference type="OrthoDB" id="142890at2157"/>
<feature type="region of interest" description="Disordered" evidence="1">
    <location>
        <begin position="27"/>
        <end position="49"/>
    </location>
</feature>
<dbReference type="SUPFAM" id="SSF53335">
    <property type="entry name" value="S-adenosyl-L-methionine-dependent methyltransferases"/>
    <property type="match status" value="1"/>
</dbReference>
<dbReference type="InterPro" id="IPR029063">
    <property type="entry name" value="SAM-dependent_MTases_sf"/>
</dbReference>
<dbReference type="KEGG" id="mcj:MCON_1848"/>
<dbReference type="HOGENOM" id="CLU_047220_0_0_2"/>
<dbReference type="AlphaFoldDB" id="F4BW10"/>
<reference evidence="2 3" key="1">
    <citation type="journal article" date="2011" name="J. Bacteriol.">
        <title>Complete genome sequence of Methanosaeta concilii, a specialist in aceticlastic methanogenesis.</title>
        <authorList>
            <person name="Barber R.D."/>
            <person name="Zhang L."/>
            <person name="Harnack M."/>
            <person name="Olson M.V."/>
            <person name="Kaul R."/>
            <person name="Ingram-Smith C."/>
            <person name="Smith K.S."/>
        </authorList>
    </citation>
    <scope>NUCLEOTIDE SEQUENCE [LARGE SCALE GENOMIC DNA]</scope>
    <source>
        <strain evidence="3">ATCC 5969 / DSM 3671 / JCM 10134 / NBRC 103675 / OCM 69 / GP-6</strain>
    </source>
</reference>
<dbReference type="EMBL" id="CP002565">
    <property type="protein sequence ID" value="AEB68440.1"/>
    <property type="molecule type" value="Genomic_DNA"/>
</dbReference>
<keyword evidence="2" id="KW-0489">Methyltransferase</keyword>
<dbReference type="STRING" id="990316.MCON_1848"/>
<sequence length="490" mass="55921">MGKSDVGDKGTNVDDVMRKIKESIKIRQAVNASTKTEDTSDSETKGDALHETENRKEWEYINSNWNIQNNNYFISSHRRILGKPLIKGRELVHGEVQRYIDPSLWKQREFNSCIVRILNGISERLGRVDDRIAQSQSAISDQVNDRIAQSQSAISDQVNDRIAQFQSAISDQVNDRIAQSQSSISDQVNDRIAQFQSAISDQVNDRIAQSQSKVYSDIGEQVRSVILAMNKDIENRAWLAGILEEKIAKSKEKRSDEMLSSQVTGLNYFIFEDRFRGSRNDTKAKQLKFVKYFEGCKNVLDIGCGRGEFLELLKDNGISGHGIDIDEDMVRYCRSRDLNVEKLDAVSYLNQLEDKSLDGIFIDQVVEHLDPDYLIKMIDLCYIKMLFGAYIIMETVNPLSLLSLADFYMDMSHKRPVHPETLKFLMSAAGFRETVAQFYEPAVEDGRLRYIDADELAEKERSLADIINRNTDMLNNMIFGPRDYAAIGKK</sequence>
<dbReference type="RefSeq" id="WP_013719482.1">
    <property type="nucleotide sequence ID" value="NC_015416.1"/>
</dbReference>
<evidence type="ECO:0000313" key="3">
    <source>
        <dbReference type="Proteomes" id="UP000007807"/>
    </source>
</evidence>
<keyword evidence="2" id="KW-0808">Transferase</keyword>
<protein>
    <submittedName>
        <fullName evidence="2">Methyltransferase, putative</fullName>
    </submittedName>
</protein>
<dbReference type="Gene3D" id="3.40.50.150">
    <property type="entry name" value="Vaccinia Virus protein VP39"/>
    <property type="match status" value="1"/>
</dbReference>
<dbReference type="Proteomes" id="UP000007807">
    <property type="component" value="Chromosome"/>
</dbReference>
<evidence type="ECO:0000313" key="2">
    <source>
        <dbReference type="EMBL" id="AEB68440.1"/>
    </source>
</evidence>
<name>F4BW10_METSG</name>
<dbReference type="InParanoid" id="F4BW10"/>
<proteinExistence type="predicted"/>
<dbReference type="PANTHER" id="PTHR43861">
    <property type="entry name" value="TRANS-ACONITATE 2-METHYLTRANSFERASE-RELATED"/>
    <property type="match status" value="1"/>
</dbReference>